<reference evidence="2" key="2">
    <citation type="submission" date="2021-08" db="EMBL/GenBank/DDBJ databases">
        <authorList>
            <person name="Tani A."/>
            <person name="Ola A."/>
            <person name="Ogura Y."/>
            <person name="Katsura K."/>
            <person name="Hayashi T."/>
        </authorList>
    </citation>
    <scope>NUCLEOTIDE SEQUENCE</scope>
    <source>
        <strain evidence="2">NBRC 15686</strain>
    </source>
</reference>
<name>A0ABQ4U9L1_9HYPH</name>
<gene>
    <name evidence="2" type="ORF">LNAOJCKE_0749</name>
</gene>
<sequence>MRHTLSPPPATPRDRAVPITLCVMILLECLILLVSLIWL</sequence>
<keyword evidence="3" id="KW-1185">Reference proteome</keyword>
<dbReference type="Proteomes" id="UP001055039">
    <property type="component" value="Unassembled WGS sequence"/>
</dbReference>
<keyword evidence="1" id="KW-0472">Membrane</keyword>
<accession>A0ABQ4U9L1</accession>
<evidence type="ECO:0000313" key="2">
    <source>
        <dbReference type="EMBL" id="GJE63552.1"/>
    </source>
</evidence>
<proteinExistence type="predicted"/>
<comment type="caution">
    <text evidence="2">The sequence shown here is derived from an EMBL/GenBank/DDBJ whole genome shotgun (WGS) entry which is preliminary data.</text>
</comment>
<dbReference type="EMBL" id="BPRC01000001">
    <property type="protein sequence ID" value="GJE63552.1"/>
    <property type="molecule type" value="Genomic_DNA"/>
</dbReference>
<keyword evidence="1" id="KW-1133">Transmembrane helix</keyword>
<evidence type="ECO:0000256" key="1">
    <source>
        <dbReference type="SAM" id="Phobius"/>
    </source>
</evidence>
<keyword evidence="1" id="KW-0812">Transmembrane</keyword>
<evidence type="ECO:0000313" key="3">
    <source>
        <dbReference type="Proteomes" id="UP001055039"/>
    </source>
</evidence>
<reference evidence="2" key="1">
    <citation type="journal article" date="2021" name="Front. Microbiol.">
        <title>Comprehensive Comparative Genomics and Phenotyping of Methylobacterium Species.</title>
        <authorList>
            <person name="Alessa O."/>
            <person name="Ogura Y."/>
            <person name="Fujitani Y."/>
            <person name="Takami H."/>
            <person name="Hayashi T."/>
            <person name="Sahin N."/>
            <person name="Tani A."/>
        </authorList>
    </citation>
    <scope>NUCLEOTIDE SEQUENCE</scope>
    <source>
        <strain evidence="2">NBRC 15686</strain>
    </source>
</reference>
<organism evidence="2 3">
    <name type="scientific">Methylorubrum aminovorans</name>
    <dbReference type="NCBI Taxonomy" id="269069"/>
    <lineage>
        <taxon>Bacteria</taxon>
        <taxon>Pseudomonadati</taxon>
        <taxon>Pseudomonadota</taxon>
        <taxon>Alphaproteobacteria</taxon>
        <taxon>Hyphomicrobiales</taxon>
        <taxon>Methylobacteriaceae</taxon>
        <taxon>Methylorubrum</taxon>
    </lineage>
</organism>
<protein>
    <submittedName>
        <fullName evidence="2">Uncharacterized protein</fullName>
    </submittedName>
</protein>
<feature type="transmembrane region" description="Helical" evidence="1">
    <location>
        <begin position="16"/>
        <end position="38"/>
    </location>
</feature>